<dbReference type="FunFam" id="3.80.10.10:FF:000095">
    <property type="entry name" value="LRR receptor-like serine/threonine-protein kinase GSO1"/>
    <property type="match status" value="1"/>
</dbReference>
<evidence type="ECO:0000256" key="13">
    <source>
        <dbReference type="SAM" id="MobiDB-lite"/>
    </source>
</evidence>
<dbReference type="Pfam" id="PF01571">
    <property type="entry name" value="GCV_T"/>
    <property type="match status" value="1"/>
</dbReference>
<evidence type="ECO:0000256" key="6">
    <source>
        <dbReference type="ARBA" id="ARBA00022741"/>
    </source>
</evidence>
<evidence type="ECO:0000256" key="11">
    <source>
        <dbReference type="ARBA" id="ARBA00023136"/>
    </source>
</evidence>
<dbReference type="InterPro" id="IPR017703">
    <property type="entry name" value="YgfZ/GCV_T_CS"/>
</dbReference>
<dbReference type="InterPro" id="IPR032675">
    <property type="entry name" value="LRR_dom_sf"/>
</dbReference>
<dbReference type="FunFam" id="3.30.200.20:FF:000661">
    <property type="entry name" value="Serine-threonine protein kinase plant-type"/>
    <property type="match status" value="1"/>
</dbReference>
<proteinExistence type="predicted"/>
<evidence type="ECO:0000256" key="12">
    <source>
        <dbReference type="PROSITE-ProRule" id="PRU10141"/>
    </source>
</evidence>
<comment type="subcellular location">
    <subcellularLocation>
        <location evidence="1">Cell membrane</location>
        <topology evidence="1">Single-pass membrane protein</topology>
    </subcellularLocation>
</comment>
<evidence type="ECO:0000256" key="14">
    <source>
        <dbReference type="SAM" id="Phobius"/>
    </source>
</evidence>
<keyword evidence="10 14" id="KW-1133">Transmembrane helix</keyword>
<dbReference type="InterPro" id="IPR029043">
    <property type="entry name" value="GcvT/YgfZ_C"/>
</dbReference>
<evidence type="ECO:0000256" key="1">
    <source>
        <dbReference type="ARBA" id="ARBA00004162"/>
    </source>
</evidence>
<dbReference type="SUPFAM" id="SSF56112">
    <property type="entry name" value="Protein kinase-like (PK-like)"/>
    <property type="match status" value="1"/>
</dbReference>
<name>A0A5P1EEP7_ASPOF</name>
<sequence>MIDFFELASNHLTGSVPPALGQSMPSLSVLNVERNELTGGLDFIASLSSCGNLQRLDFEYNEFDGFLPDSVGNLSKGLEYFSFGINHIKGNIPAALGNLSGLLHLDLGDNEIVAAIPASLGKIQSLQQLYLGNNQISGSIPVELGLLTSLSFLYLSGNKLSGAIPDSFGNITGLQNLLLSTNALSSKVPQSLWSLRSLVELSLSQNYLHGSISPQVGNLNTLDTLDLSENKFSGNITSSLGELQMLTYLDLSKNSFMGEIPQSFGGLISLKYLNLSNNLLSGDIPKSLANLRYLEILNLSFNMLVGQIPQGRVFSNLTVSSLEGNKGLCGAPRLNFSPCSGRIVGYTSRRKLHLLQCILPIISVLVVLSCLFLIFVIHRRRKTRNSAATDFQPLGEHRVVSYHDLARATNKFSEENLLGKGSFGTVYRGRLDDGLIVAVKILNMEVEGATKSFHAECETLSSVRHRNLIKIISTCSSLDFKALILQFMPNGSLEQWLHSENRCLNLLQRLNIMVDVSLALEYLHHNHPQVILHCDLKPSNILLDEEMVAHVSDFGIAKLLLGDGRSIASASAPGTIGYIAPGIFRDAGIDAGDDKGGGEELHERVGAEHERGAGEREQRRDEEDRDGDREDGGLGPHCVFISPATSAGDTRRRSLRFHSLKNRSDVPLRRAPPPPIAASAPSPFDFDLSPPPIDHDADPLELMTTVGVETGSYAEQSVTNDLAISAALSGVAVADLTRFGRIRVTGDDRSQFLHNQTTAKFDSLTEGEGCDTVFVTPTARTIDIAHAWIMKNAIMLLVSPSTGISISEMLQKYIFYADKVEVHDISKQTCFFVLVGPKSNEVMKALKLDDLIGKPYGTHRHYTVDGMPVTIGVGSVLCRDGFSFLLSPSSSRAVWKVLLNLGAIPMDANTWERLRVLQGRPAPGKELTHDFNVLEAGLWDAVSLDKGCYKGQETIARLITYGGVKQKLWGIKLSGAAEPGSSITIVEDGKKVGVLTSYSIGREEGEHLGLGYVKKQVGLGEQVCIGDVLGTLVDVPFLSHPPSVTP</sequence>
<dbReference type="InterPro" id="IPR008271">
    <property type="entry name" value="Ser/Thr_kinase_AS"/>
</dbReference>
<feature type="transmembrane region" description="Helical" evidence="14">
    <location>
        <begin position="358"/>
        <end position="377"/>
    </location>
</feature>
<keyword evidence="6 12" id="KW-0547">Nucleotide-binding</keyword>
<evidence type="ECO:0000259" key="15">
    <source>
        <dbReference type="PROSITE" id="PS50011"/>
    </source>
</evidence>
<gene>
    <name evidence="16" type="ORF">A4U43_C07F17750</name>
</gene>
<reference evidence="17" key="1">
    <citation type="journal article" date="2017" name="Nat. Commun.">
        <title>The asparagus genome sheds light on the origin and evolution of a young Y chromosome.</title>
        <authorList>
            <person name="Harkess A."/>
            <person name="Zhou J."/>
            <person name="Xu C."/>
            <person name="Bowers J.E."/>
            <person name="Van der Hulst R."/>
            <person name="Ayyampalayam S."/>
            <person name="Mercati F."/>
            <person name="Riccardi P."/>
            <person name="McKain M.R."/>
            <person name="Kakrana A."/>
            <person name="Tang H."/>
            <person name="Ray J."/>
            <person name="Groenendijk J."/>
            <person name="Arikit S."/>
            <person name="Mathioni S.M."/>
            <person name="Nakano M."/>
            <person name="Shan H."/>
            <person name="Telgmann-Rauber A."/>
            <person name="Kanno A."/>
            <person name="Yue Z."/>
            <person name="Chen H."/>
            <person name="Li W."/>
            <person name="Chen Y."/>
            <person name="Xu X."/>
            <person name="Zhang Y."/>
            <person name="Luo S."/>
            <person name="Chen H."/>
            <person name="Gao J."/>
            <person name="Mao Z."/>
            <person name="Pires J.C."/>
            <person name="Luo M."/>
            <person name="Kudrna D."/>
            <person name="Wing R.A."/>
            <person name="Meyers B.C."/>
            <person name="Yi K."/>
            <person name="Kong H."/>
            <person name="Lavrijsen P."/>
            <person name="Sunseri F."/>
            <person name="Falavigna A."/>
            <person name="Ye Y."/>
            <person name="Leebens-Mack J.H."/>
            <person name="Chen G."/>
        </authorList>
    </citation>
    <scope>NUCLEOTIDE SEQUENCE [LARGE SCALE GENOMIC DNA]</scope>
    <source>
        <strain evidence="17">cv. DH0086</strain>
    </source>
</reference>
<dbReference type="SUPFAM" id="SSF103025">
    <property type="entry name" value="Folate-binding domain"/>
    <property type="match status" value="1"/>
</dbReference>
<feature type="domain" description="Protein kinase" evidence="15">
    <location>
        <begin position="412"/>
        <end position="685"/>
    </location>
</feature>
<dbReference type="Proteomes" id="UP000243459">
    <property type="component" value="Chromosome 7"/>
</dbReference>
<organism evidence="16 17">
    <name type="scientific">Asparagus officinalis</name>
    <name type="common">Garden asparagus</name>
    <dbReference type="NCBI Taxonomy" id="4686"/>
    <lineage>
        <taxon>Eukaryota</taxon>
        <taxon>Viridiplantae</taxon>
        <taxon>Streptophyta</taxon>
        <taxon>Embryophyta</taxon>
        <taxon>Tracheophyta</taxon>
        <taxon>Spermatophyta</taxon>
        <taxon>Magnoliopsida</taxon>
        <taxon>Liliopsida</taxon>
        <taxon>Asparagales</taxon>
        <taxon>Asparagaceae</taxon>
        <taxon>Asparagoideae</taxon>
        <taxon>Asparagus</taxon>
    </lineage>
</organism>
<dbReference type="AlphaFoldDB" id="A0A5P1EEP7"/>
<dbReference type="PROSITE" id="PS50011">
    <property type="entry name" value="PROTEIN_KINASE_DOM"/>
    <property type="match status" value="1"/>
</dbReference>
<evidence type="ECO:0000256" key="7">
    <source>
        <dbReference type="ARBA" id="ARBA00022777"/>
    </source>
</evidence>
<evidence type="ECO:0000313" key="16">
    <source>
        <dbReference type="EMBL" id="ONK63677.1"/>
    </source>
</evidence>
<dbReference type="Gene3D" id="3.30.200.20">
    <property type="entry name" value="Phosphorylase Kinase, domain 1"/>
    <property type="match status" value="1"/>
</dbReference>
<evidence type="ECO:0000256" key="8">
    <source>
        <dbReference type="ARBA" id="ARBA00022840"/>
    </source>
</evidence>
<dbReference type="InterPro" id="IPR017441">
    <property type="entry name" value="Protein_kinase_ATP_BS"/>
</dbReference>
<dbReference type="InterPro" id="IPR000719">
    <property type="entry name" value="Prot_kinase_dom"/>
</dbReference>
<keyword evidence="3" id="KW-0808">Transferase</keyword>
<dbReference type="InterPro" id="IPR006222">
    <property type="entry name" value="GCVT_N"/>
</dbReference>
<feature type="region of interest" description="Disordered" evidence="13">
    <location>
        <begin position="590"/>
        <end position="674"/>
    </location>
</feature>
<dbReference type="Pfam" id="PF00560">
    <property type="entry name" value="LRR_1"/>
    <property type="match status" value="3"/>
</dbReference>
<dbReference type="GO" id="GO:0005524">
    <property type="term" value="F:ATP binding"/>
    <property type="evidence" value="ECO:0007669"/>
    <property type="project" value="UniProtKB-UniRule"/>
</dbReference>
<dbReference type="SUPFAM" id="SSF101790">
    <property type="entry name" value="Aminomethyltransferase beta-barrel domain"/>
    <property type="match status" value="1"/>
</dbReference>
<keyword evidence="4 14" id="KW-0812">Transmembrane</keyword>
<keyword evidence="5" id="KW-0677">Repeat</keyword>
<protein>
    <recommendedName>
        <fullName evidence="15">Protein kinase domain-containing protein</fullName>
    </recommendedName>
</protein>
<keyword evidence="2" id="KW-0433">Leucine-rich repeat</keyword>
<dbReference type="InterPro" id="IPR027266">
    <property type="entry name" value="TrmE/GcvT-like"/>
</dbReference>
<evidence type="ECO:0000256" key="10">
    <source>
        <dbReference type="ARBA" id="ARBA00022989"/>
    </source>
</evidence>
<evidence type="ECO:0000256" key="4">
    <source>
        <dbReference type="ARBA" id="ARBA00022692"/>
    </source>
</evidence>
<dbReference type="Pfam" id="PF13855">
    <property type="entry name" value="LRR_8"/>
    <property type="match status" value="2"/>
</dbReference>
<keyword evidence="7" id="KW-0418">Kinase</keyword>
<evidence type="ECO:0000256" key="5">
    <source>
        <dbReference type="ARBA" id="ARBA00022737"/>
    </source>
</evidence>
<dbReference type="InterPro" id="IPR051809">
    <property type="entry name" value="Plant_receptor-like_S/T_kinase"/>
</dbReference>
<dbReference type="PROSITE" id="PS51450">
    <property type="entry name" value="LRR"/>
    <property type="match status" value="2"/>
</dbReference>
<dbReference type="PROSITE" id="PS00107">
    <property type="entry name" value="PROTEIN_KINASE_ATP"/>
    <property type="match status" value="1"/>
</dbReference>
<dbReference type="GO" id="GO:0005886">
    <property type="term" value="C:plasma membrane"/>
    <property type="evidence" value="ECO:0007669"/>
    <property type="project" value="UniProtKB-SubCell"/>
</dbReference>
<keyword evidence="8 12" id="KW-0067">ATP-binding</keyword>
<keyword evidence="9" id="KW-0809">Transit peptide</keyword>
<dbReference type="InterPro" id="IPR001611">
    <property type="entry name" value="Leu-rich_rpt"/>
</dbReference>
<dbReference type="PROSITE" id="PS00108">
    <property type="entry name" value="PROTEIN_KINASE_ST"/>
    <property type="match status" value="1"/>
</dbReference>
<evidence type="ECO:0000313" key="17">
    <source>
        <dbReference type="Proteomes" id="UP000243459"/>
    </source>
</evidence>
<dbReference type="Gene3D" id="1.10.510.10">
    <property type="entry name" value="Transferase(Phosphotransferase) domain 1"/>
    <property type="match status" value="1"/>
</dbReference>
<dbReference type="SMART" id="SM00220">
    <property type="entry name" value="S_TKc"/>
    <property type="match status" value="1"/>
</dbReference>
<dbReference type="NCBIfam" id="TIGR03317">
    <property type="entry name" value="ygfZ_signature"/>
    <property type="match status" value="1"/>
</dbReference>
<dbReference type="GO" id="GO:0004672">
    <property type="term" value="F:protein kinase activity"/>
    <property type="evidence" value="ECO:0007669"/>
    <property type="project" value="InterPro"/>
</dbReference>
<dbReference type="InterPro" id="IPR011009">
    <property type="entry name" value="Kinase-like_dom_sf"/>
</dbReference>
<dbReference type="SUPFAM" id="SSF52058">
    <property type="entry name" value="L domain-like"/>
    <property type="match status" value="2"/>
</dbReference>
<dbReference type="PANTHER" id="PTHR27008">
    <property type="entry name" value="OS04G0122200 PROTEIN"/>
    <property type="match status" value="1"/>
</dbReference>
<evidence type="ECO:0000256" key="2">
    <source>
        <dbReference type="ARBA" id="ARBA00022614"/>
    </source>
</evidence>
<keyword evidence="17" id="KW-1185">Reference proteome</keyword>
<feature type="compositionally biased region" description="Basic and acidic residues" evidence="13">
    <location>
        <begin position="592"/>
        <end position="632"/>
    </location>
</feature>
<dbReference type="Gene3D" id="3.30.1360.120">
    <property type="entry name" value="Probable tRNA modification gtpase trme, domain 1"/>
    <property type="match status" value="1"/>
</dbReference>
<feature type="binding site" evidence="12">
    <location>
        <position position="440"/>
    </location>
    <ligand>
        <name>ATP</name>
        <dbReference type="ChEBI" id="CHEBI:30616"/>
    </ligand>
</feature>
<dbReference type="InterPro" id="IPR003591">
    <property type="entry name" value="Leu-rich_rpt_typical-subtyp"/>
</dbReference>
<dbReference type="PANTHER" id="PTHR27008:SF497">
    <property type="entry name" value="OS11G0695000 PROTEIN"/>
    <property type="match status" value="1"/>
</dbReference>
<dbReference type="Gene3D" id="3.80.10.10">
    <property type="entry name" value="Ribonuclease Inhibitor"/>
    <property type="match status" value="1"/>
</dbReference>
<keyword evidence="11 14" id="KW-0472">Membrane</keyword>
<dbReference type="Pfam" id="PF00069">
    <property type="entry name" value="Pkinase"/>
    <property type="match status" value="1"/>
</dbReference>
<dbReference type="EMBL" id="CM007387">
    <property type="protein sequence ID" value="ONK63677.1"/>
    <property type="molecule type" value="Genomic_DNA"/>
</dbReference>
<dbReference type="SMART" id="SM00369">
    <property type="entry name" value="LRR_TYP"/>
    <property type="match status" value="5"/>
</dbReference>
<accession>A0A5P1EEP7</accession>
<evidence type="ECO:0000256" key="9">
    <source>
        <dbReference type="ARBA" id="ARBA00022946"/>
    </source>
</evidence>
<dbReference type="Gramene" id="ONK63677">
    <property type="protein sequence ID" value="ONK63677"/>
    <property type="gene ID" value="A4U43_C07F17750"/>
</dbReference>
<dbReference type="FunFam" id="3.30.1360.120:FF:000021">
    <property type="entry name" value="Slr0635 protein"/>
    <property type="match status" value="1"/>
</dbReference>
<evidence type="ECO:0000256" key="3">
    <source>
        <dbReference type="ARBA" id="ARBA00022679"/>
    </source>
</evidence>